<evidence type="ECO:0008006" key="4">
    <source>
        <dbReference type="Google" id="ProtNLM"/>
    </source>
</evidence>
<evidence type="ECO:0000256" key="1">
    <source>
        <dbReference type="SAM" id="SignalP"/>
    </source>
</evidence>
<reference evidence="2" key="1">
    <citation type="submission" date="2020-04" db="EMBL/GenBank/DDBJ databases">
        <authorList>
            <person name="Zhang T."/>
        </authorList>
    </citation>
    <scope>NUCLEOTIDE SEQUENCE</scope>
    <source>
        <strain evidence="2">HKST-UBA02</strain>
    </source>
</reference>
<reference evidence="2" key="2">
    <citation type="journal article" date="2021" name="Microbiome">
        <title>Successional dynamics and alternative stable states in a saline activated sludge microbial community over 9 years.</title>
        <authorList>
            <person name="Wang Y."/>
            <person name="Ye J."/>
            <person name="Ju F."/>
            <person name="Liu L."/>
            <person name="Boyd J.A."/>
            <person name="Deng Y."/>
            <person name="Parks D.H."/>
            <person name="Jiang X."/>
            <person name="Yin X."/>
            <person name="Woodcroft B.J."/>
            <person name="Tyson G.W."/>
            <person name="Hugenholtz P."/>
            <person name="Polz M.F."/>
            <person name="Zhang T."/>
        </authorList>
    </citation>
    <scope>NUCLEOTIDE SEQUENCE</scope>
    <source>
        <strain evidence="2">HKST-UBA02</strain>
    </source>
</reference>
<sequence>MLKNHSFLGWRRTVGAAAVAFAFLSMPTAELWAADNTATGDIGGVDADLTDSNTFTLNSSTLALVKAAFLNSSGAALSSGSSVPKGTLVDFLIYVDNSTGVGVSNVNISDPLTGFTYQANSIKVDNSQNTGATAAAIYASVDGQSALDDGVDGTDVAGISGSTISAGSGAGNVQLDIAASKVWAILFTASVD</sequence>
<accession>A0A956NAB0</accession>
<dbReference type="Proteomes" id="UP000739538">
    <property type="component" value="Unassembled WGS sequence"/>
</dbReference>
<evidence type="ECO:0000313" key="3">
    <source>
        <dbReference type="Proteomes" id="UP000739538"/>
    </source>
</evidence>
<comment type="caution">
    <text evidence="2">The sequence shown here is derived from an EMBL/GenBank/DDBJ whole genome shotgun (WGS) entry which is preliminary data.</text>
</comment>
<protein>
    <recommendedName>
        <fullName evidence="4">DUF11 domain-containing protein</fullName>
    </recommendedName>
</protein>
<dbReference type="EMBL" id="JAGQHS010000024">
    <property type="protein sequence ID" value="MCA9755499.1"/>
    <property type="molecule type" value="Genomic_DNA"/>
</dbReference>
<name>A0A956NAB0_UNCEI</name>
<evidence type="ECO:0000313" key="2">
    <source>
        <dbReference type="EMBL" id="MCA9755499.1"/>
    </source>
</evidence>
<organism evidence="2 3">
    <name type="scientific">Eiseniibacteriota bacterium</name>
    <dbReference type="NCBI Taxonomy" id="2212470"/>
    <lineage>
        <taxon>Bacteria</taxon>
        <taxon>Candidatus Eiseniibacteriota</taxon>
    </lineage>
</organism>
<gene>
    <name evidence="2" type="ORF">KDA27_06835</name>
</gene>
<proteinExistence type="predicted"/>
<keyword evidence="1" id="KW-0732">Signal</keyword>
<feature type="signal peptide" evidence="1">
    <location>
        <begin position="1"/>
        <end position="33"/>
    </location>
</feature>
<feature type="chain" id="PRO_5036946948" description="DUF11 domain-containing protein" evidence="1">
    <location>
        <begin position="34"/>
        <end position="192"/>
    </location>
</feature>
<dbReference type="AlphaFoldDB" id="A0A956NAB0"/>